<keyword evidence="10" id="KW-0585">Phenylalanine catabolism</keyword>
<keyword evidence="9" id="KW-0828">Tyrosine catabolism</keyword>
<evidence type="ECO:0000256" key="10">
    <source>
        <dbReference type="ARBA" id="ARBA00023232"/>
    </source>
</evidence>
<evidence type="ECO:0000256" key="5">
    <source>
        <dbReference type="ARBA" id="ARBA00022723"/>
    </source>
</evidence>
<dbReference type="STRING" id="1804984.AYM40_26185"/>
<dbReference type="AlphaFoldDB" id="A0A160FSC7"/>
<reference evidence="16 17" key="1">
    <citation type="journal article" date="2016" name="Gene">
        <title>PacBio SMRT assembly of a complex multi-replicon genome reveals chlorocatechol degradative operon in a region of genome plasticity.</title>
        <authorList>
            <person name="Ricker N."/>
            <person name="Shen S.Y."/>
            <person name="Goordial J."/>
            <person name="Jin S."/>
            <person name="Fulthorpe R.R."/>
        </authorList>
    </citation>
    <scope>NUCLEOTIDE SEQUENCE [LARGE SCALE GENOMIC DNA]</scope>
    <source>
        <strain evidence="16 17">OLGA172</strain>
    </source>
</reference>
<feature type="binding site" evidence="13">
    <location>
        <position position="249"/>
    </location>
    <ligand>
        <name>Ca(2+)</name>
        <dbReference type="ChEBI" id="CHEBI:29108"/>
    </ligand>
</feature>
<keyword evidence="8 13" id="KW-0460">Magnesium</keyword>
<dbReference type="Pfam" id="PF01557">
    <property type="entry name" value="FAA_hydrolase"/>
    <property type="match status" value="1"/>
</dbReference>
<comment type="pathway">
    <text evidence="3">Amino-acid degradation; L-phenylalanine degradation; acetoacetate and fumarate from L-phenylalanine: step 6/6.</text>
</comment>
<evidence type="ECO:0000256" key="9">
    <source>
        <dbReference type="ARBA" id="ARBA00022878"/>
    </source>
</evidence>
<evidence type="ECO:0000313" key="17">
    <source>
        <dbReference type="Proteomes" id="UP000076852"/>
    </source>
</evidence>
<sequence length="445" mass="48342">MNLDRTHDATVKSWLASANQPHCDFPLQNLPYAIFRRKGDTEAFRAGIALGDQVIDLAALLRERCLDGLAMQAAIACTQPSLNEFFAMGPDAWRALRHAVFALFEAPAGNGAATPDSDVLRRCLVPQALAEYSVPAQIGDYTDFYTSIDHARNIVKLLRPDSALSPNFQWMPVAYHGRVSSIGISGQQVRRPLGQRLAAGSSVPEVSASARLDYELELGIFIGVGNRQGEPIPVTDAEQHVFGLCLLNDWSARDIQMWESTPLGPFLAKNFATTISPWIVTMDALAPFRHAWERPAEEPQPLAYLDAPTNRSEGGLDIQLEVWLESERQRASDAPATRLSRTSFRHQYWTVAQMVAHHTVGGCNLRSGDLLGSGTISGPTAAEAGALIELTAAGKAPVALGNGEARGFLEDGDEVVMKGWCERPGYARIGFGENRGEVLPARAVS</sequence>
<evidence type="ECO:0000256" key="11">
    <source>
        <dbReference type="PIRSR" id="PIRSR605959-1"/>
    </source>
</evidence>
<dbReference type="EMBL" id="CP014579">
    <property type="protein sequence ID" value="ANB75801.1"/>
    <property type="molecule type" value="Genomic_DNA"/>
</dbReference>
<evidence type="ECO:0000256" key="13">
    <source>
        <dbReference type="PIRSR" id="PIRSR605959-3"/>
    </source>
</evidence>
<dbReference type="UniPathway" id="UPA00139">
    <property type="reaction ID" value="UER00341"/>
</dbReference>
<dbReference type="GO" id="GO:0004334">
    <property type="term" value="F:fumarylacetoacetase activity"/>
    <property type="evidence" value="ECO:0007669"/>
    <property type="project" value="UniProtKB-EC"/>
</dbReference>
<dbReference type="PANTHER" id="PTHR43069:SF2">
    <property type="entry name" value="FUMARYLACETOACETASE"/>
    <property type="match status" value="1"/>
</dbReference>
<dbReference type="InterPro" id="IPR036663">
    <property type="entry name" value="Fumarylacetoacetase_C_sf"/>
</dbReference>
<dbReference type="RefSeq" id="WP_063499070.1">
    <property type="nucleotide sequence ID" value="NZ_CP014579.1"/>
</dbReference>
<evidence type="ECO:0000256" key="1">
    <source>
        <dbReference type="ARBA" id="ARBA00001913"/>
    </source>
</evidence>
<keyword evidence="7 13" id="KW-0106">Calcium</keyword>
<gene>
    <name evidence="16" type="ORF">AYM40_26185</name>
</gene>
<dbReference type="Gene3D" id="3.90.850.10">
    <property type="entry name" value="Fumarylacetoacetase-like, C-terminal domain"/>
    <property type="match status" value="1"/>
</dbReference>
<dbReference type="GO" id="GO:1902000">
    <property type="term" value="P:homogentisate catabolic process"/>
    <property type="evidence" value="ECO:0007669"/>
    <property type="project" value="TreeGrafter"/>
</dbReference>
<organism evidence="16 17">
    <name type="scientific">Paraburkholderia phytofirmans OLGA172</name>
    <dbReference type="NCBI Taxonomy" id="1417228"/>
    <lineage>
        <taxon>Bacteria</taxon>
        <taxon>Pseudomonadati</taxon>
        <taxon>Pseudomonadota</taxon>
        <taxon>Betaproteobacteria</taxon>
        <taxon>Burkholderiales</taxon>
        <taxon>Burkholderiaceae</taxon>
        <taxon>Paraburkholderia</taxon>
    </lineage>
</organism>
<comment type="cofactor">
    <cofactor evidence="2 13">
        <name>Mg(2+)</name>
        <dbReference type="ChEBI" id="CHEBI:18420"/>
    </cofactor>
</comment>
<evidence type="ECO:0000313" key="16">
    <source>
        <dbReference type="EMBL" id="ANB75801.1"/>
    </source>
</evidence>
<feature type="active site" description="Proton acceptor" evidence="11">
    <location>
        <position position="150"/>
    </location>
</feature>
<feature type="binding site" evidence="12">
    <location>
        <position position="256"/>
    </location>
    <ligand>
        <name>substrate</name>
    </ligand>
</feature>
<dbReference type="KEGG" id="buz:AYM40_26185"/>
<protein>
    <recommendedName>
        <fullName evidence="4">fumarylacetoacetase</fullName>
        <ecNumber evidence="4">3.7.1.2</ecNumber>
    </recommendedName>
</protein>
<dbReference type="OrthoDB" id="3766879at2"/>
<name>A0A160FSC7_9BURK</name>
<dbReference type="Pfam" id="PF09298">
    <property type="entry name" value="FAA_hydrolase_N"/>
    <property type="match status" value="1"/>
</dbReference>
<feature type="binding site" evidence="13">
    <location>
        <position position="273"/>
    </location>
    <ligand>
        <name>Mg(2+)</name>
        <dbReference type="ChEBI" id="CHEBI:18420"/>
    </ligand>
</feature>
<feature type="binding site" evidence="13">
    <location>
        <position position="217"/>
    </location>
    <ligand>
        <name>Ca(2+)</name>
        <dbReference type="ChEBI" id="CHEBI:29108"/>
    </ligand>
</feature>
<feature type="binding site" evidence="13">
    <location>
        <position position="143"/>
    </location>
    <ligand>
        <name>Ca(2+)</name>
        <dbReference type="ChEBI" id="CHEBI:29108"/>
    </ligand>
</feature>
<proteinExistence type="predicted"/>
<dbReference type="InterPro" id="IPR036462">
    <property type="entry name" value="Fumarylacetoacetase_N_sf"/>
</dbReference>
<dbReference type="SUPFAM" id="SSF56529">
    <property type="entry name" value="FAH"/>
    <property type="match status" value="1"/>
</dbReference>
<feature type="binding site" evidence="12">
    <location>
        <position position="145"/>
    </location>
    <ligand>
        <name>substrate</name>
    </ligand>
</feature>
<dbReference type="GO" id="GO:0006572">
    <property type="term" value="P:L-tyrosine catabolic process"/>
    <property type="evidence" value="ECO:0007669"/>
    <property type="project" value="UniProtKB-KW"/>
</dbReference>
<evidence type="ECO:0000259" key="15">
    <source>
        <dbReference type="Pfam" id="PF09298"/>
    </source>
</evidence>
<evidence type="ECO:0000256" key="8">
    <source>
        <dbReference type="ARBA" id="ARBA00022842"/>
    </source>
</evidence>
<evidence type="ECO:0000259" key="14">
    <source>
        <dbReference type="Pfam" id="PF01557"/>
    </source>
</evidence>
<dbReference type="SUPFAM" id="SSF63433">
    <property type="entry name" value="Fumarylacetoacetate hydrolase, FAH, N-terminal domain"/>
    <property type="match status" value="1"/>
</dbReference>
<keyword evidence="17" id="KW-1185">Reference proteome</keyword>
<dbReference type="InterPro" id="IPR011234">
    <property type="entry name" value="Fumarylacetoacetase-like_C"/>
</dbReference>
<dbReference type="PANTHER" id="PTHR43069">
    <property type="entry name" value="FUMARYLACETOACETASE"/>
    <property type="match status" value="1"/>
</dbReference>
<dbReference type="NCBIfam" id="TIGR01266">
    <property type="entry name" value="fum_ac_acetase"/>
    <property type="match status" value="1"/>
</dbReference>
<dbReference type="Proteomes" id="UP000076852">
    <property type="component" value="Chromosome 2"/>
</dbReference>
<feature type="binding site" evidence="13">
    <location>
        <position position="249"/>
    </location>
    <ligand>
        <name>Mg(2+)</name>
        <dbReference type="ChEBI" id="CHEBI:18420"/>
    </ligand>
</feature>
<feature type="binding site" evidence="12">
    <location>
        <position position="375"/>
    </location>
    <ligand>
        <name>substrate</name>
    </ligand>
</feature>
<feature type="domain" description="Fumarylacetoacetase N-terminal" evidence="15">
    <location>
        <begin position="28"/>
        <end position="135"/>
    </location>
</feature>
<dbReference type="InterPro" id="IPR005959">
    <property type="entry name" value="Fumarylacetoacetase"/>
</dbReference>
<dbReference type="EC" id="3.7.1.2" evidence="4"/>
<accession>A0A160FSC7</accession>
<feature type="binding site" evidence="13">
    <location>
        <position position="215"/>
    </location>
    <ligand>
        <name>Ca(2+)</name>
        <dbReference type="ChEBI" id="CHEBI:29108"/>
    </ligand>
</feature>
<feature type="binding site" evidence="13">
    <location>
        <position position="269"/>
    </location>
    <ligand>
        <name>Mg(2+)</name>
        <dbReference type="ChEBI" id="CHEBI:18420"/>
    </ligand>
</feature>
<dbReference type="Gene3D" id="2.30.30.230">
    <property type="entry name" value="Fumarylacetoacetase, N-terminal domain"/>
    <property type="match status" value="1"/>
</dbReference>
<evidence type="ECO:0000256" key="6">
    <source>
        <dbReference type="ARBA" id="ARBA00022801"/>
    </source>
</evidence>
<evidence type="ECO:0000256" key="7">
    <source>
        <dbReference type="ARBA" id="ARBA00022837"/>
    </source>
</evidence>
<keyword evidence="5 13" id="KW-0479">Metal-binding</keyword>
<evidence type="ECO:0000256" key="3">
    <source>
        <dbReference type="ARBA" id="ARBA00004782"/>
    </source>
</evidence>
<feature type="binding site" evidence="12">
    <location>
        <position position="159"/>
    </location>
    <ligand>
        <name>substrate</name>
    </ligand>
</feature>
<evidence type="ECO:0000256" key="4">
    <source>
        <dbReference type="ARBA" id="ARBA00012094"/>
    </source>
</evidence>
<feature type="domain" description="Fumarylacetoacetase-like C-terminal" evidence="14">
    <location>
        <begin position="147"/>
        <end position="419"/>
    </location>
</feature>
<evidence type="ECO:0000256" key="2">
    <source>
        <dbReference type="ARBA" id="ARBA00001946"/>
    </source>
</evidence>
<dbReference type="GO" id="GO:0046872">
    <property type="term" value="F:metal ion binding"/>
    <property type="evidence" value="ECO:0007669"/>
    <property type="project" value="UniProtKB-KW"/>
</dbReference>
<dbReference type="InterPro" id="IPR015377">
    <property type="entry name" value="Fumarylacetoacetase_N"/>
</dbReference>
<evidence type="ECO:0000256" key="12">
    <source>
        <dbReference type="PIRSR" id="PIRSR605959-2"/>
    </source>
</evidence>
<comment type="cofactor">
    <cofactor evidence="1 13">
        <name>Ca(2+)</name>
        <dbReference type="ChEBI" id="CHEBI:29108"/>
    </cofactor>
</comment>
<keyword evidence="6" id="KW-0378">Hydrolase</keyword>
<dbReference type="GO" id="GO:0006559">
    <property type="term" value="P:L-phenylalanine catabolic process"/>
    <property type="evidence" value="ECO:0007669"/>
    <property type="project" value="UniProtKB-UniPathway"/>
</dbReference>